<dbReference type="SMART" id="SM00244">
    <property type="entry name" value="PHB"/>
    <property type="match status" value="1"/>
</dbReference>
<protein>
    <submittedName>
        <fullName evidence="2">Hypersensitive-induced response protein 3</fullName>
    </submittedName>
</protein>
<dbReference type="Gene3D" id="3.30.479.30">
    <property type="entry name" value="Band 7 domain"/>
    <property type="match status" value="1"/>
</dbReference>
<evidence type="ECO:0000259" key="1">
    <source>
        <dbReference type="SMART" id="SM00244"/>
    </source>
</evidence>
<evidence type="ECO:0000313" key="3">
    <source>
        <dbReference type="Proteomes" id="UP000236333"/>
    </source>
</evidence>
<organism evidence="2 3">
    <name type="scientific">Tetrabaena socialis</name>
    <dbReference type="NCBI Taxonomy" id="47790"/>
    <lineage>
        <taxon>Eukaryota</taxon>
        <taxon>Viridiplantae</taxon>
        <taxon>Chlorophyta</taxon>
        <taxon>core chlorophytes</taxon>
        <taxon>Chlorophyceae</taxon>
        <taxon>CS clade</taxon>
        <taxon>Chlamydomonadales</taxon>
        <taxon>Tetrabaenaceae</taxon>
        <taxon>Tetrabaena</taxon>
    </lineage>
</organism>
<proteinExistence type="predicted"/>
<dbReference type="PANTHER" id="PTHR43327">
    <property type="entry name" value="STOMATIN-LIKE PROTEIN 2, MITOCHONDRIAL"/>
    <property type="match status" value="1"/>
</dbReference>
<dbReference type="InterPro" id="IPR050710">
    <property type="entry name" value="Band7/mec-2_domain"/>
</dbReference>
<dbReference type="InterPro" id="IPR001107">
    <property type="entry name" value="Band_7"/>
</dbReference>
<dbReference type="AlphaFoldDB" id="A0A2J8A6K4"/>
<dbReference type="OrthoDB" id="434619at2759"/>
<dbReference type="SUPFAM" id="SSF117892">
    <property type="entry name" value="Band 7/SPFH domain"/>
    <property type="match status" value="1"/>
</dbReference>
<reference evidence="2 3" key="1">
    <citation type="journal article" date="2017" name="Mol. Biol. Evol.">
        <title>The 4-celled Tetrabaena socialis nuclear genome reveals the essential components for genetic control of cell number at the origin of multicellularity in the volvocine lineage.</title>
        <authorList>
            <person name="Featherston J."/>
            <person name="Arakaki Y."/>
            <person name="Hanschen E.R."/>
            <person name="Ferris P.J."/>
            <person name="Michod R.E."/>
            <person name="Olson B.J.S.C."/>
            <person name="Nozaki H."/>
            <person name="Durand P.M."/>
        </authorList>
    </citation>
    <scope>NUCLEOTIDE SEQUENCE [LARGE SCALE GENOMIC DNA]</scope>
    <source>
        <strain evidence="2 3">NIES-571</strain>
    </source>
</reference>
<feature type="domain" description="Band 7" evidence="1">
    <location>
        <begin position="27"/>
        <end position="187"/>
    </location>
</feature>
<dbReference type="Proteomes" id="UP000236333">
    <property type="component" value="Unassembled WGS sequence"/>
</dbReference>
<dbReference type="Pfam" id="PF01145">
    <property type="entry name" value="Band_7"/>
    <property type="match status" value="1"/>
</dbReference>
<accession>A0A2J8A6K4</accession>
<keyword evidence="3" id="KW-1185">Reference proteome</keyword>
<dbReference type="InterPro" id="IPR036013">
    <property type="entry name" value="Band_7/SPFH_dom_sf"/>
</dbReference>
<comment type="caution">
    <text evidence="2">The sequence shown here is derived from an EMBL/GenBank/DDBJ whole genome shotgun (WGS) entry which is preliminary data.</text>
</comment>
<evidence type="ECO:0000313" key="2">
    <source>
        <dbReference type="EMBL" id="PNH08135.1"/>
    </source>
</evidence>
<dbReference type="CDD" id="cd03407">
    <property type="entry name" value="SPFH_like_u4"/>
    <property type="match status" value="1"/>
</dbReference>
<dbReference type="EMBL" id="PGGS01000143">
    <property type="protein sequence ID" value="PNH08135.1"/>
    <property type="molecule type" value="Genomic_DNA"/>
</dbReference>
<dbReference type="PANTHER" id="PTHR43327:SF10">
    <property type="entry name" value="STOMATIN-LIKE PROTEIN 2, MITOCHONDRIAL"/>
    <property type="match status" value="1"/>
</dbReference>
<name>A0A2J8A6K4_9CHLO</name>
<gene>
    <name evidence="2" type="ORF">TSOC_005334</name>
</gene>
<sequence length="310" mass="33949">MPDAAAFRRRIGPIGPICCNTCLCLCCCFTCPEQETVVVLEQCGKFSKVAQPGFNCVNCCCGETVAGSLSLRVQQLDIRCETKSKDNVFVTLMISVQYQVVREAIYDAYYKLTDSRQQISAYVFDEVRAAVPKLALDDAYELKDEIAKSIKDELTKSMAGYGYFILHVLVNDIEPAHKVKEAMNEINAARRLRIAAAETAEAHKVAVVKAAEAEAEAKFLQGQGIARQRQAIVNGLRDTVQDFQNGVQGMSSREVLSLMLITQYFDTLKDLGAHGKSSTVFLNHNPAGVSEIAAQIRGSFMEATAANIGN</sequence>